<dbReference type="AlphaFoldDB" id="A0A0F9T0T4"/>
<sequence length="111" mass="13190">MSSELKKYNHLIGKKCDLVDPLTGIIYAAQINRVWGIALFTGRLQRPWEKPLEEQIFLNLSDGFSFSRSMHIFFRPLKYCTNFKTDGKWENYPHKPVNRIYWPDCHKKEVV</sequence>
<organism evidence="1">
    <name type="scientific">marine sediment metagenome</name>
    <dbReference type="NCBI Taxonomy" id="412755"/>
    <lineage>
        <taxon>unclassified sequences</taxon>
        <taxon>metagenomes</taxon>
        <taxon>ecological metagenomes</taxon>
    </lineage>
</organism>
<dbReference type="EMBL" id="LAZR01000451">
    <property type="protein sequence ID" value="KKN68352.1"/>
    <property type="molecule type" value="Genomic_DNA"/>
</dbReference>
<reference evidence="1" key="1">
    <citation type="journal article" date="2015" name="Nature">
        <title>Complex archaea that bridge the gap between prokaryotes and eukaryotes.</title>
        <authorList>
            <person name="Spang A."/>
            <person name="Saw J.H."/>
            <person name="Jorgensen S.L."/>
            <person name="Zaremba-Niedzwiedzka K."/>
            <person name="Martijn J."/>
            <person name="Lind A.E."/>
            <person name="van Eijk R."/>
            <person name="Schleper C."/>
            <person name="Guy L."/>
            <person name="Ettema T.J."/>
        </authorList>
    </citation>
    <scope>NUCLEOTIDE SEQUENCE</scope>
</reference>
<evidence type="ECO:0000313" key="1">
    <source>
        <dbReference type="EMBL" id="KKN68352.1"/>
    </source>
</evidence>
<comment type="caution">
    <text evidence="1">The sequence shown here is derived from an EMBL/GenBank/DDBJ whole genome shotgun (WGS) entry which is preliminary data.</text>
</comment>
<proteinExistence type="predicted"/>
<protein>
    <submittedName>
        <fullName evidence="1">Uncharacterized protein</fullName>
    </submittedName>
</protein>
<accession>A0A0F9T0T4</accession>
<gene>
    <name evidence="1" type="ORF">LCGC14_0452280</name>
</gene>
<name>A0A0F9T0T4_9ZZZZ</name>